<name>A0A7G9Z9U4_9EURY</name>
<reference evidence="1" key="1">
    <citation type="submission" date="2020-06" db="EMBL/GenBank/DDBJ databases">
        <title>Unique genomic features of the anaerobic methanotrophic archaea.</title>
        <authorList>
            <person name="Chadwick G.L."/>
            <person name="Skennerton C.T."/>
            <person name="Laso-Perez R."/>
            <person name="Leu A.O."/>
            <person name="Speth D.R."/>
            <person name="Yu H."/>
            <person name="Morgan-Lang C."/>
            <person name="Hatzenpichler R."/>
            <person name="Goudeau D."/>
            <person name="Malmstrom R."/>
            <person name="Brazelton W.J."/>
            <person name="Woyke T."/>
            <person name="Hallam S.J."/>
            <person name="Tyson G.W."/>
            <person name="Wegener G."/>
            <person name="Boetius A."/>
            <person name="Orphan V."/>
        </authorList>
    </citation>
    <scope>NUCLEOTIDE SEQUENCE</scope>
</reference>
<evidence type="ECO:0000313" key="1">
    <source>
        <dbReference type="EMBL" id="QNO57028.1"/>
    </source>
</evidence>
<proteinExistence type="predicted"/>
<dbReference type="EMBL" id="MT631676">
    <property type="protein sequence ID" value="QNO57028.1"/>
    <property type="molecule type" value="Genomic_DNA"/>
</dbReference>
<sequence>MKALTKIQKVSEKQVAFGRKLGIDLSNCTIRVAVAKIEDLVDQNYWERELRKPTEKQIELATKFGYDISRETHREGSAVIDNIMEQLNLESIDEQNLRPGDAVINKWDSLCHEYVISTIRDDGLVFFKGGNGKRAWARNLIKVDRHDV</sequence>
<accession>A0A7G9Z9U4</accession>
<dbReference type="AlphaFoldDB" id="A0A7G9Z9U4"/>
<organism evidence="1">
    <name type="scientific">Candidatus Methanophaga sp. ANME-1 ERB7</name>
    <dbReference type="NCBI Taxonomy" id="2759913"/>
    <lineage>
        <taxon>Archaea</taxon>
        <taxon>Methanobacteriati</taxon>
        <taxon>Methanobacteriota</taxon>
        <taxon>Stenosarchaea group</taxon>
        <taxon>Methanomicrobia</taxon>
        <taxon>Candidatus Methanophagales</taxon>
        <taxon>Candidatus Methanophagaceae</taxon>
        <taxon>Candidatus Methanophaga</taxon>
    </lineage>
</organism>
<protein>
    <submittedName>
        <fullName evidence="1">Uncharacterized protein</fullName>
    </submittedName>
</protein>
<gene>
    <name evidence="1" type="ORF">PEKJEAHP_00029</name>
</gene>